<organism evidence="2 3">
    <name type="scientific">Motilibacter rhizosphaerae</name>
    <dbReference type="NCBI Taxonomy" id="598652"/>
    <lineage>
        <taxon>Bacteria</taxon>
        <taxon>Bacillati</taxon>
        <taxon>Actinomycetota</taxon>
        <taxon>Actinomycetes</taxon>
        <taxon>Motilibacterales</taxon>
        <taxon>Motilibacteraceae</taxon>
        <taxon>Motilibacter</taxon>
    </lineage>
</organism>
<gene>
    <name evidence="2" type="ORF">EV189_3485</name>
</gene>
<dbReference type="AlphaFoldDB" id="A0A4Q7NAT1"/>
<keyword evidence="1" id="KW-0472">Membrane</keyword>
<feature type="transmembrane region" description="Helical" evidence="1">
    <location>
        <begin position="122"/>
        <end position="144"/>
    </location>
</feature>
<accession>A0A4Q7NAT1</accession>
<keyword evidence="1" id="KW-1133">Transmembrane helix</keyword>
<reference evidence="2 3" key="1">
    <citation type="submission" date="2019-02" db="EMBL/GenBank/DDBJ databases">
        <title>Genomic Encyclopedia of Type Strains, Phase IV (KMG-IV): sequencing the most valuable type-strain genomes for metagenomic binning, comparative biology and taxonomic classification.</title>
        <authorList>
            <person name="Goeker M."/>
        </authorList>
    </citation>
    <scope>NUCLEOTIDE SEQUENCE [LARGE SCALE GENOMIC DNA]</scope>
    <source>
        <strain evidence="2 3">DSM 45622</strain>
    </source>
</reference>
<evidence type="ECO:0000313" key="2">
    <source>
        <dbReference type="EMBL" id="RZS80006.1"/>
    </source>
</evidence>
<keyword evidence="3" id="KW-1185">Reference proteome</keyword>
<name>A0A4Q7NAT1_9ACTN</name>
<dbReference type="EMBL" id="SGXD01000005">
    <property type="protein sequence ID" value="RZS80006.1"/>
    <property type="molecule type" value="Genomic_DNA"/>
</dbReference>
<evidence type="ECO:0000313" key="3">
    <source>
        <dbReference type="Proteomes" id="UP000293638"/>
    </source>
</evidence>
<proteinExistence type="predicted"/>
<keyword evidence="1" id="KW-0812">Transmembrane</keyword>
<protein>
    <submittedName>
        <fullName evidence="2">Uncharacterized protein</fullName>
    </submittedName>
</protein>
<dbReference type="Proteomes" id="UP000293638">
    <property type="component" value="Unassembled WGS sequence"/>
</dbReference>
<evidence type="ECO:0000256" key="1">
    <source>
        <dbReference type="SAM" id="Phobius"/>
    </source>
</evidence>
<sequence>MTELGAWCGFLGACMLVVGPVYQAVLELDEEGLEHEDLAAVDGDALVPRVPLRWWLLPPVAWWKVRRRQEQLRRALVASLAPDKRLQLLGFTDKATGWVFVSAGGLLIAAKETVELLHELEWAGWLLWPVLVVLAATALGHALLRTRRSAQLRDRLLELP</sequence>
<comment type="caution">
    <text evidence="2">The sequence shown here is derived from an EMBL/GenBank/DDBJ whole genome shotgun (WGS) entry which is preliminary data.</text>
</comment>